<evidence type="ECO:0000313" key="11">
    <source>
        <dbReference type="Proteomes" id="UP000275225"/>
    </source>
</evidence>
<evidence type="ECO:0000259" key="9">
    <source>
        <dbReference type="SMART" id="SM00924"/>
    </source>
</evidence>
<keyword evidence="8" id="KW-1003">Cell membrane</keyword>
<evidence type="ECO:0000256" key="1">
    <source>
        <dbReference type="ARBA" id="ARBA00004141"/>
    </source>
</evidence>
<keyword evidence="11" id="KW-1185">Reference proteome</keyword>
<evidence type="ECO:0000256" key="4">
    <source>
        <dbReference type="ARBA" id="ARBA00022692"/>
    </source>
</evidence>
<evidence type="ECO:0000256" key="6">
    <source>
        <dbReference type="ARBA" id="ARBA00022989"/>
    </source>
</evidence>
<dbReference type="InterPro" id="IPR046342">
    <property type="entry name" value="CBS_dom_sf"/>
</dbReference>
<dbReference type="SMART" id="SM00924">
    <property type="entry name" value="MgtE_N"/>
    <property type="match status" value="1"/>
</dbReference>
<comment type="subcellular location">
    <subcellularLocation>
        <location evidence="8">Cell membrane</location>
        <topology evidence="8">Multi-pass membrane protein</topology>
    </subcellularLocation>
    <subcellularLocation>
        <location evidence="1">Membrane</location>
        <topology evidence="1">Multi-pass membrane protein</topology>
    </subcellularLocation>
</comment>
<evidence type="ECO:0000256" key="7">
    <source>
        <dbReference type="ARBA" id="ARBA00023136"/>
    </source>
</evidence>
<evidence type="ECO:0000256" key="2">
    <source>
        <dbReference type="ARBA" id="ARBA00009749"/>
    </source>
</evidence>
<dbReference type="InterPro" id="IPR036739">
    <property type="entry name" value="SLC41_membr_dom_sf"/>
</dbReference>
<feature type="transmembrane region" description="Helical" evidence="8">
    <location>
        <begin position="389"/>
        <end position="411"/>
    </location>
</feature>
<dbReference type="Pfam" id="PF03448">
    <property type="entry name" value="MgtE_N"/>
    <property type="match status" value="1"/>
</dbReference>
<dbReference type="NCBIfam" id="TIGR00400">
    <property type="entry name" value="mgtE"/>
    <property type="match status" value="1"/>
</dbReference>
<dbReference type="InterPro" id="IPR000644">
    <property type="entry name" value="CBS_dom"/>
</dbReference>
<organism evidence="10 11">
    <name type="scientific">Aeromicrobium camelliae</name>
    <dbReference type="NCBI Taxonomy" id="1538144"/>
    <lineage>
        <taxon>Bacteria</taxon>
        <taxon>Bacillati</taxon>
        <taxon>Actinomycetota</taxon>
        <taxon>Actinomycetes</taxon>
        <taxon>Propionibacteriales</taxon>
        <taxon>Nocardioidaceae</taxon>
        <taxon>Aeromicrobium</taxon>
    </lineage>
</organism>
<evidence type="ECO:0000256" key="5">
    <source>
        <dbReference type="ARBA" id="ARBA00022842"/>
    </source>
</evidence>
<dbReference type="Gene3D" id="3.10.580.10">
    <property type="entry name" value="CBS-domain"/>
    <property type="match status" value="1"/>
</dbReference>
<dbReference type="EMBL" id="RQJX01000020">
    <property type="protein sequence ID" value="RQN02536.1"/>
    <property type="molecule type" value="Genomic_DNA"/>
</dbReference>
<feature type="domain" description="Magnesium transporter MgtE intracellular" evidence="9">
    <location>
        <begin position="31"/>
        <end position="134"/>
    </location>
</feature>
<comment type="caution">
    <text evidence="10">The sequence shown here is derived from an EMBL/GenBank/DDBJ whole genome shotgun (WGS) entry which is preliminary data.</text>
</comment>
<dbReference type="SUPFAM" id="SSF54631">
    <property type="entry name" value="CBS-domain pair"/>
    <property type="match status" value="1"/>
</dbReference>
<dbReference type="Proteomes" id="UP000275225">
    <property type="component" value="Unassembled WGS sequence"/>
</dbReference>
<keyword evidence="6 8" id="KW-1133">Transmembrane helix</keyword>
<dbReference type="AlphaFoldDB" id="A0A3N6W4R6"/>
<feature type="transmembrane region" description="Helical" evidence="8">
    <location>
        <begin position="423"/>
        <end position="446"/>
    </location>
</feature>
<feature type="transmembrane region" description="Helical" evidence="8">
    <location>
        <begin position="285"/>
        <end position="305"/>
    </location>
</feature>
<dbReference type="PANTHER" id="PTHR41394:SF8">
    <property type="entry name" value="MAGNESIUM TRANSPORTER MGTE"/>
    <property type="match status" value="1"/>
</dbReference>
<dbReference type="InterPro" id="IPR006668">
    <property type="entry name" value="Mg_transptr_MgtE_intracell_dom"/>
</dbReference>
<keyword evidence="5 8" id="KW-0460">Magnesium</keyword>
<name>A0A3N6W4R6_9ACTN</name>
<dbReference type="Pfam" id="PF00571">
    <property type="entry name" value="CBS"/>
    <property type="match status" value="1"/>
</dbReference>
<proteinExistence type="inferred from homology"/>
<sequence length="448" mass="47804">MAQDLPFDVETVRSLLGQQDLARLAQLVREQTGERVVGVLKELPIDEATILFRLLEKTPAVKVFDRLDPGLQAHLVSELADEHIAAVIGDLDPEEQARLLDEVPAKVAKRMLATLGPERTSAAMTLLGYAPDSIGRRMSAVAVHARPEETLGDVRERICAFTGASEEVASIPVMSAHRRLMGMIDVTELLRHPDETLVAEVMAAPLFATTSDDRELVARRTLDTGATVMPIVDREDRLVGILPIKDAARIDREAIAQDQARAGASEPLARPYLVTPVLALTRARVVWLLVLALSGVLTVNVLEIFEAALSEQVALALFIPLLTGIGGNTGSQAATTVTRALSLGEVRKRDVLRVAFKEVRTGLLLGLLLAVLAFTAASAVYGLGIGSVVALTLAINCPIAATVGGVIPLVARACRVDPAVFSTPFISTFCDASGLLIYFTVALTVLGV</sequence>
<keyword evidence="3 8" id="KW-0813">Transport</keyword>
<reference evidence="10 11" key="1">
    <citation type="submission" date="2018-11" db="EMBL/GenBank/DDBJ databases">
        <authorList>
            <person name="Li F."/>
        </authorList>
    </citation>
    <scope>NUCLEOTIDE SEQUENCE [LARGE SCALE GENOMIC DNA]</scope>
    <source>
        <strain evidence="10 11">YS17T</strain>
    </source>
</reference>
<dbReference type="InterPro" id="IPR006667">
    <property type="entry name" value="SLC41_membr_dom"/>
</dbReference>
<dbReference type="InterPro" id="IPR006669">
    <property type="entry name" value="MgtE_transporter"/>
</dbReference>
<dbReference type="Pfam" id="PF01769">
    <property type="entry name" value="MgtE"/>
    <property type="match status" value="1"/>
</dbReference>
<gene>
    <name evidence="10" type="primary">mgtE</name>
    <name evidence="10" type="ORF">EHW97_13230</name>
</gene>
<dbReference type="InterPro" id="IPR038076">
    <property type="entry name" value="MgtE_N_sf"/>
</dbReference>
<dbReference type="GO" id="GO:0046872">
    <property type="term" value="F:metal ion binding"/>
    <property type="evidence" value="ECO:0007669"/>
    <property type="project" value="UniProtKB-KW"/>
</dbReference>
<dbReference type="PANTHER" id="PTHR41394">
    <property type="entry name" value="MAGNESIUM TRANSPORTER MGTE"/>
    <property type="match status" value="1"/>
</dbReference>
<dbReference type="GO" id="GO:0005886">
    <property type="term" value="C:plasma membrane"/>
    <property type="evidence" value="ECO:0007669"/>
    <property type="project" value="UniProtKB-SubCell"/>
</dbReference>
<protein>
    <recommendedName>
        <fullName evidence="8">Magnesium transporter MgtE</fullName>
    </recommendedName>
</protein>
<dbReference type="SUPFAM" id="SSF161093">
    <property type="entry name" value="MgtE membrane domain-like"/>
    <property type="match status" value="1"/>
</dbReference>
<comment type="caution">
    <text evidence="8">Lacks conserved residue(s) required for the propagation of feature annotation.</text>
</comment>
<feature type="transmembrane region" description="Helical" evidence="8">
    <location>
        <begin position="362"/>
        <end position="383"/>
    </location>
</feature>
<comment type="similarity">
    <text evidence="2 8">Belongs to the SLC41A transporter family.</text>
</comment>
<comment type="function">
    <text evidence="8">Acts as a magnesium transporter.</text>
</comment>
<dbReference type="Gene3D" id="1.10.357.20">
    <property type="entry name" value="SLC41 divalent cation transporters, integral membrane domain"/>
    <property type="match status" value="1"/>
</dbReference>
<evidence type="ECO:0000256" key="3">
    <source>
        <dbReference type="ARBA" id="ARBA00022448"/>
    </source>
</evidence>
<dbReference type="SUPFAM" id="SSF158791">
    <property type="entry name" value="MgtE N-terminal domain-like"/>
    <property type="match status" value="1"/>
</dbReference>
<keyword evidence="4 8" id="KW-0812">Transmembrane</keyword>
<comment type="subunit">
    <text evidence="8">Homodimer.</text>
</comment>
<dbReference type="GO" id="GO:0015095">
    <property type="term" value="F:magnesium ion transmembrane transporter activity"/>
    <property type="evidence" value="ECO:0007669"/>
    <property type="project" value="UniProtKB-UniRule"/>
</dbReference>
<dbReference type="Gene3D" id="1.25.60.10">
    <property type="entry name" value="MgtE N-terminal domain-like"/>
    <property type="match status" value="1"/>
</dbReference>
<evidence type="ECO:0000313" key="10">
    <source>
        <dbReference type="EMBL" id="RQN02536.1"/>
    </source>
</evidence>
<dbReference type="RefSeq" id="WP_124237666.1">
    <property type="nucleotide sequence ID" value="NZ_JBHUFI010000011.1"/>
</dbReference>
<evidence type="ECO:0000256" key="8">
    <source>
        <dbReference type="RuleBase" id="RU362011"/>
    </source>
</evidence>
<keyword evidence="7 8" id="KW-0472">Membrane</keyword>
<accession>A0A3N6W4R6</accession>
<dbReference type="OrthoDB" id="9790355at2"/>
<keyword evidence="8" id="KW-0479">Metal-binding</keyword>